<dbReference type="STRING" id="243230.DR_A0299"/>
<reference evidence="5 6" key="1">
    <citation type="journal article" date="1999" name="Science">
        <title>Genome sequence of the radioresistant bacterium Deinococcus radiodurans R1.</title>
        <authorList>
            <person name="White O."/>
            <person name="Eisen J.A."/>
            <person name="Heidelberg J.F."/>
            <person name="Hickey E.K."/>
            <person name="Peterson J.D."/>
            <person name="Dodson R.J."/>
            <person name="Haft D.H."/>
            <person name="Gwinn M.L."/>
            <person name="Nelson W.C."/>
            <person name="Richardson D.L."/>
            <person name="Moffat K.S."/>
            <person name="Qin H."/>
            <person name="Jiang L."/>
            <person name="Pamphile W."/>
            <person name="Crosby M."/>
            <person name="Shen M."/>
            <person name="Vamathevan J.J."/>
            <person name="Lam P."/>
            <person name="McDonald L."/>
            <person name="Utterback T."/>
            <person name="Zalewski C."/>
            <person name="Makarova K.S."/>
            <person name="Aravind L."/>
            <person name="Daly M.J."/>
            <person name="Minton K.W."/>
            <person name="Fleischmann R.D."/>
            <person name="Ketchum K.A."/>
            <person name="Nelson K.E."/>
            <person name="Salzberg S."/>
            <person name="Smith H.O."/>
            <person name="Venter J.C."/>
            <person name="Fraser C.M."/>
        </authorList>
    </citation>
    <scope>NUCLEOTIDE SEQUENCE [LARGE SCALE GENOMIC DNA]</scope>
    <source>
        <strain evidence="6">ATCC 13939 / DSM 20539 / JCM 16871 / LMG 4051 / NBRC 15346 / NCIMB 9279 / R1 / VKM B-1422</strain>
    </source>
</reference>
<sequence>MPMKKLTKLFLVLALSSSALAHTAVTSIQPGAHQTVTAPKVVSMSFNEAIPLKFATFKVFPLPAGDKLSLNRAAAALTKTALLDRADADRRADTWAGGSGDATGVRVPLKPDLKAGAYALVWRFLSDDGHVVTGQSVFYVR</sequence>
<feature type="domain" description="CopC" evidence="4">
    <location>
        <begin position="22"/>
        <end position="140"/>
    </location>
</feature>
<dbReference type="EnsemblBacteria" id="AAF12473">
    <property type="protein sequence ID" value="AAF12473"/>
    <property type="gene ID" value="DR_A0299"/>
</dbReference>
<dbReference type="GO" id="GO:0046688">
    <property type="term" value="P:response to copper ion"/>
    <property type="evidence" value="ECO:0007669"/>
    <property type="project" value="InterPro"/>
</dbReference>
<evidence type="ECO:0000313" key="6">
    <source>
        <dbReference type="Proteomes" id="UP000002524"/>
    </source>
</evidence>
<gene>
    <name evidence="5" type="ordered locus">DR_A0299</name>
</gene>
<evidence type="ECO:0000256" key="1">
    <source>
        <dbReference type="ARBA" id="ARBA00022729"/>
    </source>
</evidence>
<dbReference type="OrthoDB" id="2353937at2"/>
<protein>
    <submittedName>
        <fullName evidence="5">Copper resistance protein, putative</fullName>
    </submittedName>
</protein>
<dbReference type="InterPro" id="IPR007348">
    <property type="entry name" value="CopC_dom"/>
</dbReference>
<dbReference type="AlphaFoldDB" id="Q9RYL3"/>
<keyword evidence="2" id="KW-0186">Copper</keyword>
<evidence type="ECO:0000259" key="4">
    <source>
        <dbReference type="Pfam" id="PF04234"/>
    </source>
</evidence>
<proteinExistence type="predicted"/>
<dbReference type="Pfam" id="PF04234">
    <property type="entry name" value="CopC"/>
    <property type="match status" value="1"/>
</dbReference>
<dbReference type="Proteomes" id="UP000002524">
    <property type="component" value="Chromosome 2"/>
</dbReference>
<dbReference type="HOGENOM" id="CLU_087859_3_0_0"/>
<keyword evidence="6" id="KW-1185">Reference proteome</keyword>
<dbReference type="Gene3D" id="2.60.40.1220">
    <property type="match status" value="1"/>
</dbReference>
<dbReference type="InterPro" id="IPR014755">
    <property type="entry name" value="Cu-Rt/internalin_Ig-like"/>
</dbReference>
<dbReference type="eggNOG" id="COG2372">
    <property type="taxonomic scope" value="Bacteria"/>
</dbReference>
<evidence type="ECO:0000256" key="2">
    <source>
        <dbReference type="ARBA" id="ARBA00023008"/>
    </source>
</evidence>
<dbReference type="KEGG" id="dra:DR_A0299"/>
<organism evidence="5 6">
    <name type="scientific">Deinococcus radiodurans (strain ATCC 13939 / DSM 20539 / JCM 16871 / CCUG 27074 / LMG 4051 / NBRC 15346 / NCIMB 9279 / VKM B-1422 / R1)</name>
    <dbReference type="NCBI Taxonomy" id="243230"/>
    <lineage>
        <taxon>Bacteria</taxon>
        <taxon>Thermotogati</taxon>
        <taxon>Deinococcota</taxon>
        <taxon>Deinococci</taxon>
        <taxon>Deinococcales</taxon>
        <taxon>Deinococcaceae</taxon>
        <taxon>Deinococcus</taxon>
    </lineage>
</organism>
<dbReference type="InParanoid" id="Q9RYL3"/>
<dbReference type="PaxDb" id="243230-DR_A0299"/>
<keyword evidence="1 3" id="KW-0732">Signal</keyword>
<dbReference type="EMBL" id="AE001825">
    <property type="protein sequence ID" value="AAF12473.1"/>
    <property type="molecule type" value="Genomic_DNA"/>
</dbReference>
<dbReference type="PIR" id="H75583">
    <property type="entry name" value="H75583"/>
</dbReference>
<accession>Q9RYL3</accession>
<dbReference type="GO" id="GO:0042597">
    <property type="term" value="C:periplasmic space"/>
    <property type="evidence" value="ECO:0007669"/>
    <property type="project" value="InterPro"/>
</dbReference>
<dbReference type="InterPro" id="IPR014756">
    <property type="entry name" value="Ig_E-set"/>
</dbReference>
<feature type="signal peptide" evidence="3">
    <location>
        <begin position="1"/>
        <end position="21"/>
    </location>
</feature>
<evidence type="ECO:0000256" key="3">
    <source>
        <dbReference type="SAM" id="SignalP"/>
    </source>
</evidence>
<dbReference type="PATRIC" id="fig|243230.17.peg.3189"/>
<name>Q9RYL3_DEIRA</name>
<dbReference type="SUPFAM" id="SSF81296">
    <property type="entry name" value="E set domains"/>
    <property type="match status" value="1"/>
</dbReference>
<evidence type="ECO:0000313" key="5">
    <source>
        <dbReference type="EMBL" id="AAF12473.1"/>
    </source>
</evidence>
<feature type="chain" id="PRO_5004333223" evidence="3">
    <location>
        <begin position="22"/>
        <end position="141"/>
    </location>
</feature>
<dbReference type="GO" id="GO:0005507">
    <property type="term" value="F:copper ion binding"/>
    <property type="evidence" value="ECO:0007669"/>
    <property type="project" value="InterPro"/>
</dbReference>